<sequence>MALADFSGSPPKSPLLVGTDIDRFEGDLRPVLREEGLDAALEVVLSQLAPLATPELLAADETARAGSLDWGAICADAIAARSSLGETALLGVGLSLSNAPSQRSLIVRTYDRLETYPAAAPKTSNPDRQRSGSRDHVARFGQFLRYDPIDPLLMCAETFQQKVGQRFDEHKRQTRILISHLVVLRFIEAVALAAAKYGLPFKCALHAGGETISGPEGMFAARPDYRVLLECPLIEADEKTRARSAELLVQERAEWEDQTLKLTQVMLQDFERYGRIRPHLIADLIPEWHERAFRVDSCLPPSRSPEAFTKAELYELIGVLHAKRERDAPGKLA</sequence>
<evidence type="ECO:0000313" key="2">
    <source>
        <dbReference type="Proteomes" id="UP000698028"/>
    </source>
</evidence>
<keyword evidence="2" id="KW-1185">Reference proteome</keyword>
<reference evidence="1 2" key="1">
    <citation type="submission" date="2021-07" db="EMBL/GenBank/DDBJ databases">
        <title>The draft genome sequence of Sphingomicrobium sp. B8.</title>
        <authorList>
            <person name="Mu L."/>
        </authorList>
    </citation>
    <scope>NUCLEOTIDE SEQUENCE [LARGE SCALE GENOMIC DNA]</scope>
    <source>
        <strain evidence="1 2">B8</strain>
    </source>
</reference>
<name>A0ABS6V5F2_9SPHN</name>
<dbReference type="EMBL" id="JAHVAH010000001">
    <property type="protein sequence ID" value="MBW0144794.1"/>
    <property type="molecule type" value="Genomic_DNA"/>
</dbReference>
<accession>A0ABS6V5F2</accession>
<protein>
    <submittedName>
        <fullName evidence="1">Uncharacterized protein</fullName>
    </submittedName>
</protein>
<dbReference type="RefSeq" id="WP_218632754.1">
    <property type="nucleotide sequence ID" value="NZ_JAHVAH010000001.1"/>
</dbReference>
<comment type="caution">
    <text evidence="1">The sequence shown here is derived from an EMBL/GenBank/DDBJ whole genome shotgun (WGS) entry which is preliminary data.</text>
</comment>
<dbReference type="Proteomes" id="UP000698028">
    <property type="component" value="Unassembled WGS sequence"/>
</dbReference>
<proteinExistence type="predicted"/>
<gene>
    <name evidence="1" type="ORF">KTQ36_05730</name>
</gene>
<organism evidence="1 2">
    <name type="scientific">Sphingomicrobium clamense</name>
    <dbReference type="NCBI Taxonomy" id="2851013"/>
    <lineage>
        <taxon>Bacteria</taxon>
        <taxon>Pseudomonadati</taxon>
        <taxon>Pseudomonadota</taxon>
        <taxon>Alphaproteobacteria</taxon>
        <taxon>Sphingomonadales</taxon>
        <taxon>Sphingomonadaceae</taxon>
        <taxon>Sphingomicrobium</taxon>
    </lineage>
</organism>
<evidence type="ECO:0000313" key="1">
    <source>
        <dbReference type="EMBL" id="MBW0144794.1"/>
    </source>
</evidence>